<comment type="subunit">
    <text evidence="12">Homotetramer and homodimer (in equilibrium).</text>
</comment>
<organism evidence="15 16">
    <name type="scientific">Fructilactobacillus florum 8D</name>
    <dbReference type="NCBI Taxonomy" id="1221538"/>
    <lineage>
        <taxon>Bacteria</taxon>
        <taxon>Bacillati</taxon>
        <taxon>Bacillota</taxon>
        <taxon>Bacilli</taxon>
        <taxon>Lactobacillales</taxon>
        <taxon>Lactobacillaceae</taxon>
        <taxon>Fructilactobacillus</taxon>
    </lineage>
</organism>
<dbReference type="NCBIfam" id="TIGR01311">
    <property type="entry name" value="glycerol_kin"/>
    <property type="match status" value="1"/>
</dbReference>
<dbReference type="FunFam" id="3.30.420.40:FF:000007">
    <property type="entry name" value="Glycerol kinase"/>
    <property type="match status" value="1"/>
</dbReference>
<dbReference type="PANTHER" id="PTHR10196:SF69">
    <property type="entry name" value="GLYCEROL KINASE"/>
    <property type="match status" value="1"/>
</dbReference>
<accession>W9EI13</accession>
<evidence type="ECO:0000256" key="7">
    <source>
        <dbReference type="ARBA" id="ARBA00022798"/>
    </source>
</evidence>
<dbReference type="InterPro" id="IPR005999">
    <property type="entry name" value="Glycerol_kin"/>
</dbReference>
<dbReference type="Proteomes" id="UP000019474">
    <property type="component" value="Unassembled WGS sequence"/>
</dbReference>
<evidence type="ECO:0000256" key="3">
    <source>
        <dbReference type="ARBA" id="ARBA00012099"/>
    </source>
</evidence>
<dbReference type="CDD" id="cd07769">
    <property type="entry name" value="ASKHA_NBD_FGGY_GK"/>
    <property type="match status" value="1"/>
</dbReference>
<dbReference type="GO" id="GO:0005524">
    <property type="term" value="F:ATP binding"/>
    <property type="evidence" value="ECO:0007669"/>
    <property type="project" value="UniProtKB-KW"/>
</dbReference>
<keyword evidence="8" id="KW-0067">ATP-binding</keyword>
<dbReference type="EMBL" id="ALXG01000017">
    <property type="protein sequence ID" value="ETO40635.1"/>
    <property type="molecule type" value="Genomic_DNA"/>
</dbReference>
<comment type="similarity">
    <text evidence="2">Belongs to the FGGY kinase family.</text>
</comment>
<comment type="catalytic activity">
    <reaction evidence="10">
        <text>glycerol + ATP = sn-glycerol 3-phosphate + ADP + H(+)</text>
        <dbReference type="Rhea" id="RHEA:21644"/>
        <dbReference type="ChEBI" id="CHEBI:15378"/>
        <dbReference type="ChEBI" id="CHEBI:17754"/>
        <dbReference type="ChEBI" id="CHEBI:30616"/>
        <dbReference type="ChEBI" id="CHEBI:57597"/>
        <dbReference type="ChEBI" id="CHEBI:456216"/>
        <dbReference type="EC" id="2.7.1.30"/>
    </reaction>
</comment>
<keyword evidence="16" id="KW-1185">Reference proteome</keyword>
<dbReference type="InterPro" id="IPR043129">
    <property type="entry name" value="ATPase_NBD"/>
</dbReference>
<dbReference type="FunFam" id="3.30.420.40:FF:000008">
    <property type="entry name" value="Glycerol kinase"/>
    <property type="match status" value="1"/>
</dbReference>
<dbReference type="Pfam" id="PF02782">
    <property type="entry name" value="FGGY_C"/>
    <property type="match status" value="1"/>
</dbReference>
<evidence type="ECO:0000259" key="14">
    <source>
        <dbReference type="Pfam" id="PF02782"/>
    </source>
</evidence>
<keyword evidence="4" id="KW-0808">Transferase</keyword>
<dbReference type="InterPro" id="IPR018484">
    <property type="entry name" value="FGGY_N"/>
</dbReference>
<comment type="function">
    <text evidence="11">Key enzyme in the regulation of glycerol uptake and metabolism. Catalyzes the phosphorylation of glycerol to yield sn-glycerol 3-phosphate.</text>
</comment>
<dbReference type="Pfam" id="PF00370">
    <property type="entry name" value="FGGY_N"/>
    <property type="match status" value="1"/>
</dbReference>
<dbReference type="PIRSF" id="PIRSF000538">
    <property type="entry name" value="GlpK"/>
    <property type="match status" value="1"/>
</dbReference>
<dbReference type="InterPro" id="IPR000577">
    <property type="entry name" value="Carb_kinase_FGGY"/>
</dbReference>
<evidence type="ECO:0000256" key="8">
    <source>
        <dbReference type="ARBA" id="ARBA00022840"/>
    </source>
</evidence>
<evidence type="ECO:0000313" key="15">
    <source>
        <dbReference type="EMBL" id="ETO40635.1"/>
    </source>
</evidence>
<evidence type="ECO:0000256" key="2">
    <source>
        <dbReference type="ARBA" id="ARBA00009156"/>
    </source>
</evidence>
<dbReference type="AlphaFoldDB" id="W9EI13"/>
<dbReference type="PROSITE" id="PS00933">
    <property type="entry name" value="FGGY_KINASES_1"/>
    <property type="match status" value="1"/>
</dbReference>
<proteinExistence type="inferred from homology"/>
<dbReference type="SUPFAM" id="SSF53067">
    <property type="entry name" value="Actin-like ATPase domain"/>
    <property type="match status" value="2"/>
</dbReference>
<dbReference type="Gene3D" id="3.30.420.40">
    <property type="match status" value="2"/>
</dbReference>
<feature type="domain" description="Carbohydrate kinase FGGY C-terminal" evidence="14">
    <location>
        <begin position="263"/>
        <end position="451"/>
    </location>
</feature>
<name>W9EI13_9LACO</name>
<evidence type="ECO:0000256" key="10">
    <source>
        <dbReference type="ARBA" id="ARBA00052101"/>
    </source>
</evidence>
<evidence type="ECO:0000313" key="16">
    <source>
        <dbReference type="Proteomes" id="UP000019474"/>
    </source>
</evidence>
<dbReference type="NCBIfam" id="NF000756">
    <property type="entry name" value="PRK00047.1"/>
    <property type="match status" value="1"/>
</dbReference>
<sequence length="501" mass="55495">MKNEQYIMAIDEGTTSARVMLFDQQGAPVGKAQRKINQSYPHPGWVEQDPIEIWNTAETLVSEVLFQTETPPYKVRSIGITNQRETTIVWDRLTGKPIYPAIVWQSKQTAEIAKHWQQPEFANLIQQKTGLLVDAYFSATKIQWILQQVPGAQSRAEQGELLFGTIDTWLLWKLTNGQVHATDYTNASRTMLYNIQQKAWDPELLDLFQIPAAMLPKVYPSGHLYGYTQDFTLMGVQIPIAALAGDQQASLFGQLALQPGMAKNTYGTGAFIMMNLGKQWRLSNHGLLTTLTCSLDDDEVGYAFEGSIFSAGSAIEWLHRQLKILTDPAKSAEIAAASHKSTDLYLVPAFNGLGAPYWDQRAQASFLGLTAHTNHSQMVAATIESLAFQTRAVLDTMAQETGLTLQSLVVDGGVSQNDYLLQFQADLLGKPIKRAPLSETTALGTAYLAGLTVGYWRDLAALRSQQPAGKVFTPQMTVADREHRYAGWQAAVTATQKFKDD</sequence>
<evidence type="ECO:0000256" key="5">
    <source>
        <dbReference type="ARBA" id="ARBA00022741"/>
    </source>
</evidence>
<comment type="caution">
    <text evidence="15">The sequence shown here is derived from an EMBL/GenBank/DDBJ whole genome shotgun (WGS) entry which is preliminary data.</text>
</comment>
<keyword evidence="5" id="KW-0547">Nucleotide-binding</keyword>
<evidence type="ECO:0000256" key="6">
    <source>
        <dbReference type="ARBA" id="ARBA00022777"/>
    </source>
</evidence>
<keyword evidence="6 15" id="KW-0418">Kinase</keyword>
<dbReference type="EC" id="2.7.1.30" evidence="3"/>
<dbReference type="PANTHER" id="PTHR10196">
    <property type="entry name" value="SUGAR KINASE"/>
    <property type="match status" value="1"/>
</dbReference>
<dbReference type="OrthoDB" id="9805576at2"/>
<reference evidence="15 16" key="1">
    <citation type="submission" date="2012-08" db="EMBL/GenBank/DDBJ databases">
        <title>Genome sequencing of Lactobacillus florum 8D.</title>
        <authorList>
            <person name="Kim E.B."/>
            <person name="Marco M.L."/>
        </authorList>
    </citation>
    <scope>NUCLEOTIDE SEQUENCE [LARGE SCALE GENOMIC DNA]</scope>
    <source>
        <strain evidence="15 16">8D</strain>
    </source>
</reference>
<evidence type="ECO:0000259" key="13">
    <source>
        <dbReference type="Pfam" id="PF00370"/>
    </source>
</evidence>
<protein>
    <recommendedName>
        <fullName evidence="3">glycerol kinase</fullName>
        <ecNumber evidence="3">2.7.1.30</ecNumber>
    </recommendedName>
    <alternativeName>
        <fullName evidence="9">ATP:glycerol 3-phosphotransferase</fullName>
    </alternativeName>
</protein>
<gene>
    <name evidence="15" type="ORF">B808_434</name>
</gene>
<evidence type="ECO:0000256" key="1">
    <source>
        <dbReference type="ARBA" id="ARBA00005190"/>
    </source>
</evidence>
<evidence type="ECO:0000256" key="4">
    <source>
        <dbReference type="ARBA" id="ARBA00022679"/>
    </source>
</evidence>
<keyword evidence="7" id="KW-0319">Glycerol metabolism</keyword>
<evidence type="ECO:0000256" key="9">
    <source>
        <dbReference type="ARBA" id="ARBA00043149"/>
    </source>
</evidence>
<comment type="pathway">
    <text evidence="1">Polyol metabolism; glycerol degradation via glycerol kinase pathway; sn-glycerol 3-phosphate from glycerol: step 1/1.</text>
</comment>
<dbReference type="InterPro" id="IPR018485">
    <property type="entry name" value="FGGY_C"/>
</dbReference>
<dbReference type="RefSeq" id="WP_009166482.1">
    <property type="nucleotide sequence ID" value="NZ_ALXG01000017.1"/>
</dbReference>
<evidence type="ECO:0000256" key="12">
    <source>
        <dbReference type="ARBA" id="ARBA00063665"/>
    </source>
</evidence>
<evidence type="ECO:0000256" key="11">
    <source>
        <dbReference type="ARBA" id="ARBA00054633"/>
    </source>
</evidence>
<dbReference type="InterPro" id="IPR018483">
    <property type="entry name" value="Carb_kinase_FGGY_CS"/>
</dbReference>
<dbReference type="GO" id="GO:0006072">
    <property type="term" value="P:glycerol-3-phosphate metabolic process"/>
    <property type="evidence" value="ECO:0007669"/>
    <property type="project" value="InterPro"/>
</dbReference>
<feature type="domain" description="Carbohydrate kinase FGGY N-terminal" evidence="13">
    <location>
        <begin position="6"/>
        <end position="253"/>
    </location>
</feature>
<dbReference type="PATRIC" id="fig|1221538.3.peg.438"/>
<dbReference type="GO" id="GO:0005829">
    <property type="term" value="C:cytosol"/>
    <property type="evidence" value="ECO:0007669"/>
    <property type="project" value="TreeGrafter"/>
</dbReference>
<dbReference type="GO" id="GO:0004370">
    <property type="term" value="F:glycerol kinase activity"/>
    <property type="evidence" value="ECO:0007669"/>
    <property type="project" value="UniProtKB-EC"/>
</dbReference>
<dbReference type="GO" id="GO:0019563">
    <property type="term" value="P:glycerol catabolic process"/>
    <property type="evidence" value="ECO:0007669"/>
    <property type="project" value="TreeGrafter"/>
</dbReference>